<keyword evidence="5 7" id="KW-0472">Membrane</keyword>
<feature type="transmembrane region" description="Helical" evidence="7">
    <location>
        <begin position="41"/>
        <end position="58"/>
    </location>
</feature>
<dbReference type="PANTHER" id="PTHR30474">
    <property type="entry name" value="CELL CYCLE PROTEIN"/>
    <property type="match status" value="1"/>
</dbReference>
<evidence type="ECO:0000256" key="4">
    <source>
        <dbReference type="ARBA" id="ARBA00022989"/>
    </source>
</evidence>
<feature type="transmembrane region" description="Helical" evidence="7">
    <location>
        <begin position="163"/>
        <end position="181"/>
    </location>
</feature>
<dbReference type="GO" id="GO:0015648">
    <property type="term" value="F:lipid-linked peptidoglycan transporter activity"/>
    <property type="evidence" value="ECO:0007669"/>
    <property type="project" value="TreeGrafter"/>
</dbReference>
<feature type="transmembrane region" description="Helical" evidence="7">
    <location>
        <begin position="97"/>
        <end position="117"/>
    </location>
</feature>
<keyword evidence="3" id="KW-0133">Cell shape</keyword>
<dbReference type="GO" id="GO:0051301">
    <property type="term" value="P:cell division"/>
    <property type="evidence" value="ECO:0007669"/>
    <property type="project" value="InterPro"/>
</dbReference>
<dbReference type="EMBL" id="LK021337">
    <property type="protein sequence ID" value="CDQ42247.1"/>
    <property type="molecule type" value="Genomic_DNA"/>
</dbReference>
<feature type="transmembrane region" description="Helical" evidence="7">
    <location>
        <begin position="265"/>
        <end position="282"/>
    </location>
</feature>
<feature type="transmembrane region" description="Helical" evidence="7">
    <location>
        <begin position="438"/>
        <end position="457"/>
    </location>
</feature>
<dbReference type="Pfam" id="PF01098">
    <property type="entry name" value="FTSW_RODA_SPOVE"/>
    <property type="match status" value="1"/>
</dbReference>
<comment type="subcellular location">
    <subcellularLocation>
        <location evidence="1">Membrane</location>
        <topology evidence="1">Multi-pass membrane protein</topology>
    </subcellularLocation>
</comment>
<dbReference type="AlphaFoldDB" id="A0AAV2WD31"/>
<protein>
    <submittedName>
        <fullName evidence="8">Cell cycle protein, FtsW/RodA/SpoVE family protein</fullName>
    </submittedName>
</protein>
<evidence type="ECO:0000256" key="6">
    <source>
        <dbReference type="SAM" id="MobiDB-lite"/>
    </source>
</evidence>
<evidence type="ECO:0000256" key="5">
    <source>
        <dbReference type="ARBA" id="ARBA00023136"/>
    </source>
</evidence>
<sequence>MYRRDITAGAGHQLPDRVMSTEPQSPVSLTPPLPNRRNAELGLLIFAAVITTVALLIVEANQEQGVNWDLAQYTLAYLALFSGAHLAIRRYAPYADPLLLPVVALLNGLGLVMIHRLDLAQRELDQDSVGGNAAQQMLWTLVGVVAFAAVLAVLRDHRMLARYGYTCGLVGLVLLVIPALLPARFSEQNGAKIWIRFEGFSIQPAEFSKILLLTFFAAVLVSKRELFTNAGKHVLGLDLPRPRDLAPLLVAWITSVGVMVFEKDLGTSLLLYASFLVLLYIATGRLAWVIIGLGLFAVGSVLAYHLFGHVRVRVQNWLDPFADPDGAGYQMVQSLFSFATGGIFGTGLGNGQPGTVPAASTDFIIAAVGEELGLVGLAGVLMLYTILLTRGLRTAIAVRDSFGKLLAAGLASTLAIQLFIVVGGVTKLIPLTGLTTPWMSYGGSSLLANYVLLAILVRISHAARRPIGPTTGPNPAPIAAASTEVIGKA</sequence>
<evidence type="ECO:0000313" key="9">
    <source>
        <dbReference type="Proteomes" id="UP000028864"/>
    </source>
</evidence>
<organism evidence="8 9">
    <name type="scientific">Mycolicibacterium neoaurum</name>
    <name type="common">Mycobacterium neoaurum</name>
    <dbReference type="NCBI Taxonomy" id="1795"/>
    <lineage>
        <taxon>Bacteria</taxon>
        <taxon>Bacillati</taxon>
        <taxon>Actinomycetota</taxon>
        <taxon>Actinomycetes</taxon>
        <taxon>Mycobacteriales</taxon>
        <taxon>Mycobacteriaceae</taxon>
        <taxon>Mycolicibacterium</taxon>
    </lineage>
</organism>
<feature type="transmembrane region" description="Helical" evidence="7">
    <location>
        <begin position="70"/>
        <end position="88"/>
    </location>
</feature>
<evidence type="ECO:0000256" key="1">
    <source>
        <dbReference type="ARBA" id="ARBA00004141"/>
    </source>
</evidence>
<dbReference type="PANTHER" id="PTHR30474:SF3">
    <property type="entry name" value="PEPTIDOGLYCAN GLYCOSYLTRANSFERASE RODA"/>
    <property type="match status" value="1"/>
</dbReference>
<dbReference type="GO" id="GO:0032153">
    <property type="term" value="C:cell division site"/>
    <property type="evidence" value="ECO:0007669"/>
    <property type="project" value="TreeGrafter"/>
</dbReference>
<feature type="transmembrane region" description="Helical" evidence="7">
    <location>
        <begin position="287"/>
        <end position="307"/>
    </location>
</feature>
<feature type="transmembrane region" description="Helical" evidence="7">
    <location>
        <begin position="201"/>
        <end position="221"/>
    </location>
</feature>
<evidence type="ECO:0000313" key="8">
    <source>
        <dbReference type="EMBL" id="CDQ42247.1"/>
    </source>
</evidence>
<name>A0AAV2WD31_MYCNE</name>
<reference evidence="8" key="1">
    <citation type="submission" date="2014-05" db="EMBL/GenBank/DDBJ databases">
        <authorList>
            <person name="Urmite Genomes"/>
        </authorList>
    </citation>
    <scope>NUCLEOTIDE SEQUENCE</scope>
    <source>
        <strain evidence="8">DSM 44074</strain>
    </source>
</reference>
<dbReference type="GO" id="GO:0008360">
    <property type="term" value="P:regulation of cell shape"/>
    <property type="evidence" value="ECO:0007669"/>
    <property type="project" value="UniProtKB-KW"/>
</dbReference>
<gene>
    <name evidence="8" type="ORF">BN1047_00097</name>
</gene>
<feature type="transmembrane region" description="Helical" evidence="7">
    <location>
        <begin position="137"/>
        <end position="154"/>
    </location>
</feature>
<feature type="transmembrane region" description="Helical" evidence="7">
    <location>
        <begin position="405"/>
        <end position="426"/>
    </location>
</feature>
<feature type="transmembrane region" description="Helical" evidence="7">
    <location>
        <begin position="363"/>
        <end position="384"/>
    </location>
</feature>
<dbReference type="InterPro" id="IPR001182">
    <property type="entry name" value="FtsW/RodA"/>
</dbReference>
<feature type="region of interest" description="Disordered" evidence="6">
    <location>
        <begin position="13"/>
        <end position="32"/>
    </location>
</feature>
<accession>A0AAV2WD31</accession>
<keyword evidence="4 7" id="KW-1133">Transmembrane helix</keyword>
<dbReference type="GO" id="GO:0005886">
    <property type="term" value="C:plasma membrane"/>
    <property type="evidence" value="ECO:0007669"/>
    <property type="project" value="TreeGrafter"/>
</dbReference>
<evidence type="ECO:0000256" key="7">
    <source>
        <dbReference type="SAM" id="Phobius"/>
    </source>
</evidence>
<reference evidence="8" key="2">
    <citation type="submission" date="2015-09" db="EMBL/GenBank/DDBJ databases">
        <title>Draft genome sequence of Mycobacterium neoaurum DSM 44074.</title>
        <authorList>
            <person name="Croce O."/>
            <person name="Robert C."/>
            <person name="Raoult D."/>
            <person name="Drancourt M."/>
        </authorList>
    </citation>
    <scope>NUCLEOTIDE SEQUENCE</scope>
    <source>
        <strain evidence="8">DSM 44074</strain>
    </source>
</reference>
<evidence type="ECO:0000256" key="3">
    <source>
        <dbReference type="ARBA" id="ARBA00022960"/>
    </source>
</evidence>
<keyword evidence="2 7" id="KW-0812">Transmembrane</keyword>
<dbReference type="Proteomes" id="UP000028864">
    <property type="component" value="Unassembled WGS sequence"/>
</dbReference>
<proteinExistence type="predicted"/>
<evidence type="ECO:0000256" key="2">
    <source>
        <dbReference type="ARBA" id="ARBA00022692"/>
    </source>
</evidence>